<dbReference type="RefSeq" id="WP_132744384.1">
    <property type="nucleotide sequence ID" value="NZ_SLXK01000005.1"/>
</dbReference>
<comment type="catalytic activity">
    <reaction evidence="3">
        <text>cytidine(34) in elongator tRNA(Met) + acetate + ATP = N(4)-acetylcytidine(34) in elongator tRNA(Met) + AMP + diphosphate</text>
        <dbReference type="Rhea" id="RHEA:58144"/>
        <dbReference type="Rhea" id="RHEA-COMP:10693"/>
        <dbReference type="Rhea" id="RHEA-COMP:10694"/>
        <dbReference type="ChEBI" id="CHEBI:30089"/>
        <dbReference type="ChEBI" id="CHEBI:30616"/>
        <dbReference type="ChEBI" id="CHEBI:33019"/>
        <dbReference type="ChEBI" id="CHEBI:74900"/>
        <dbReference type="ChEBI" id="CHEBI:82748"/>
        <dbReference type="ChEBI" id="CHEBI:456215"/>
    </reaction>
</comment>
<evidence type="ECO:0000256" key="1">
    <source>
        <dbReference type="ARBA" id="ARBA00022598"/>
    </source>
</evidence>
<dbReference type="SUPFAM" id="SSF52374">
    <property type="entry name" value="Nucleotidylyl transferase"/>
    <property type="match status" value="1"/>
</dbReference>
<accession>A0A4R2P8V1</accession>
<evidence type="ECO:0000256" key="2">
    <source>
        <dbReference type="ARBA" id="ARBA00022694"/>
    </source>
</evidence>
<comment type="function">
    <text evidence="3">Catalyzes the formation of N(4)-acetylcytidine (ac(4)C) at the wobble position of elongator tRNA(Met), using acetate and ATP as substrates. First activates an acetate ion to form acetyladenylate (Ac-AMP) and then transfers the acetyl group to tRNA to form ac(4)C34.</text>
</comment>
<organism evidence="4 5">
    <name type="scientific">Scopulibacillus darangshiensis</name>
    <dbReference type="NCBI Taxonomy" id="442528"/>
    <lineage>
        <taxon>Bacteria</taxon>
        <taxon>Bacillati</taxon>
        <taxon>Bacillota</taxon>
        <taxon>Bacilli</taxon>
        <taxon>Bacillales</taxon>
        <taxon>Sporolactobacillaceae</taxon>
        <taxon>Scopulibacillus</taxon>
    </lineage>
</organism>
<dbReference type="GO" id="GO:0000049">
    <property type="term" value="F:tRNA binding"/>
    <property type="evidence" value="ECO:0007669"/>
    <property type="project" value="UniProtKB-KW"/>
</dbReference>
<gene>
    <name evidence="3" type="primary">tmcAL</name>
    <name evidence="4" type="ORF">EV207_1059</name>
</gene>
<dbReference type="OrthoDB" id="9769796at2"/>
<dbReference type="NCBIfam" id="NF010191">
    <property type="entry name" value="PRK13670.1"/>
    <property type="match status" value="1"/>
</dbReference>
<comment type="caution">
    <text evidence="4">The sequence shown here is derived from an EMBL/GenBank/DDBJ whole genome shotgun (WGS) entry which is preliminary data.</text>
</comment>
<comment type="caution">
    <text evidence="3">Lacks conserved residue(s) required for the propagation of feature annotation.</text>
</comment>
<dbReference type="PANTHER" id="PTHR37825:SF1">
    <property type="entry name" value="TRNA(MET) CYTIDINE ACETATE LIGASE"/>
    <property type="match status" value="1"/>
</dbReference>
<reference evidence="4 5" key="1">
    <citation type="submission" date="2019-03" db="EMBL/GenBank/DDBJ databases">
        <title>Genomic Encyclopedia of Type Strains, Phase IV (KMG-IV): sequencing the most valuable type-strain genomes for metagenomic binning, comparative biology and taxonomic classification.</title>
        <authorList>
            <person name="Goeker M."/>
        </authorList>
    </citation>
    <scope>NUCLEOTIDE SEQUENCE [LARGE SCALE GENOMIC DNA]</scope>
    <source>
        <strain evidence="4 5">DSM 19377</strain>
    </source>
</reference>
<dbReference type="GO" id="GO:0005524">
    <property type="term" value="F:ATP binding"/>
    <property type="evidence" value="ECO:0007669"/>
    <property type="project" value="UniProtKB-KW"/>
</dbReference>
<keyword evidence="3" id="KW-0547">Nucleotide-binding</keyword>
<name>A0A4R2P8V1_9BACL</name>
<feature type="binding site" evidence="3">
    <location>
        <begin position="7"/>
        <end position="20"/>
    </location>
    <ligand>
        <name>ATP</name>
        <dbReference type="ChEBI" id="CHEBI:30616"/>
    </ligand>
</feature>
<dbReference type="GO" id="GO:0006400">
    <property type="term" value="P:tRNA modification"/>
    <property type="evidence" value="ECO:0007669"/>
    <property type="project" value="UniProtKB-UniRule"/>
</dbReference>
<dbReference type="GO" id="GO:0016879">
    <property type="term" value="F:ligase activity, forming carbon-nitrogen bonds"/>
    <property type="evidence" value="ECO:0007669"/>
    <property type="project" value="UniProtKB-UniRule"/>
</dbReference>
<feature type="binding site" evidence="3">
    <location>
        <position position="101"/>
    </location>
    <ligand>
        <name>ATP</name>
        <dbReference type="ChEBI" id="CHEBI:30616"/>
    </ligand>
</feature>
<comment type="similarity">
    <text evidence="3">Belongs to the TmcAL family.</text>
</comment>
<dbReference type="HAMAP" id="MF_01539">
    <property type="entry name" value="TmcAL"/>
    <property type="match status" value="1"/>
</dbReference>
<keyword evidence="1 3" id="KW-0436">Ligase</keyword>
<protein>
    <recommendedName>
        <fullName evidence="3">tRNA(Met) cytidine acetate ligase</fullName>
        <ecNumber evidence="3">6.3.4.-</ecNumber>
    </recommendedName>
</protein>
<dbReference type="GO" id="GO:0016740">
    <property type="term" value="F:transferase activity"/>
    <property type="evidence" value="ECO:0007669"/>
    <property type="project" value="UniProtKB-KW"/>
</dbReference>
<keyword evidence="3" id="KW-0963">Cytoplasm</keyword>
<feature type="binding site" evidence="3">
    <location>
        <position position="188"/>
    </location>
    <ligand>
        <name>ATP</name>
        <dbReference type="ChEBI" id="CHEBI:30616"/>
    </ligand>
</feature>
<dbReference type="InterPro" id="IPR008513">
    <property type="entry name" value="tRNA(Met)_cyd_acetate_ligase"/>
</dbReference>
<dbReference type="Gene3D" id="3.40.50.620">
    <property type="entry name" value="HUPs"/>
    <property type="match status" value="1"/>
</dbReference>
<dbReference type="PANTHER" id="PTHR37825">
    <property type="entry name" value="TRNA(MET) CYTIDINE ACETATE LIGASE"/>
    <property type="match status" value="1"/>
</dbReference>
<keyword evidence="3" id="KW-0067">ATP-binding</keyword>
<keyword evidence="3" id="KW-0820">tRNA-binding</keyword>
<keyword evidence="2 3" id="KW-0819">tRNA processing</keyword>
<keyword evidence="5" id="KW-1185">Reference proteome</keyword>
<dbReference type="EMBL" id="SLXK01000005">
    <property type="protein sequence ID" value="TCP30481.1"/>
    <property type="molecule type" value="Genomic_DNA"/>
</dbReference>
<keyword evidence="3" id="KW-0694">RNA-binding</keyword>
<comment type="subcellular location">
    <subcellularLocation>
        <location evidence="3">Cytoplasm</location>
    </subcellularLocation>
</comment>
<dbReference type="InterPro" id="IPR014729">
    <property type="entry name" value="Rossmann-like_a/b/a_fold"/>
</dbReference>
<dbReference type="EC" id="6.3.4.-" evidence="3"/>
<proteinExistence type="inferred from homology"/>
<evidence type="ECO:0000313" key="4">
    <source>
        <dbReference type="EMBL" id="TCP30481.1"/>
    </source>
</evidence>
<dbReference type="Proteomes" id="UP000295416">
    <property type="component" value="Unassembled WGS sequence"/>
</dbReference>
<dbReference type="GO" id="GO:0005737">
    <property type="term" value="C:cytoplasm"/>
    <property type="evidence" value="ECO:0007669"/>
    <property type="project" value="UniProtKB-SubCell"/>
</dbReference>
<sequence length="409" mass="46807">MNVTGVIVEYNPFHNGHFYHLQKSIDQTKADLVIAVMSGNFLQRGEPALLSKWERTKMALEAGIDLVVELPYAFATQKAEIFANGAVSILDALGTTHLCFGSEQGDIQPFINTLSFTCEHQTEYDLEIKKYLKQGHSYPKSQALAFRSLNLPDMPIVDLSKPNNILGYHYLKAVKDQGSAISVDTIKRVAAEYHDANLTDNSIASATSIRQTIFAEGGQLHKIQSKVPDFTYRRLDAAQKSGSLHHWEHYYPYLFYKLITVQLEELVDIYEAEEGLEHRMLRIVERTDSFKAFMEELKTKRYTWTRLQRLCVHTLTNTKKRDMKGTLTNKLAPYIRLLGMNQKGQSYLNKRKADLSLPLITNIRKNTPPLLDLDIKAAKVYALPDHSTNKYNEISRSPLRYDETEKTWL</sequence>
<dbReference type="AlphaFoldDB" id="A0A4R2P8V1"/>
<evidence type="ECO:0000313" key="5">
    <source>
        <dbReference type="Proteomes" id="UP000295416"/>
    </source>
</evidence>
<evidence type="ECO:0000256" key="3">
    <source>
        <dbReference type="HAMAP-Rule" id="MF_01539"/>
    </source>
</evidence>
<keyword evidence="4" id="KW-0808">Transferase</keyword>
<feature type="binding site" evidence="3">
    <location>
        <position position="163"/>
    </location>
    <ligand>
        <name>ATP</name>
        <dbReference type="ChEBI" id="CHEBI:30616"/>
    </ligand>
</feature>
<dbReference type="Pfam" id="PF05636">
    <property type="entry name" value="HIGH_NTase1"/>
    <property type="match status" value="1"/>
</dbReference>